<name>W2RHM5_PHYN3</name>
<dbReference type="EMBL" id="KI669561">
    <property type="protein sequence ID" value="ETN24882.1"/>
    <property type="molecule type" value="Genomic_DNA"/>
</dbReference>
<proteinExistence type="predicted"/>
<evidence type="ECO:0000313" key="2">
    <source>
        <dbReference type="Proteomes" id="UP000018817"/>
    </source>
</evidence>
<organism evidence="1 2">
    <name type="scientific">Phytophthora nicotianae (strain INRA-310)</name>
    <name type="common">Phytophthora parasitica</name>
    <dbReference type="NCBI Taxonomy" id="761204"/>
    <lineage>
        <taxon>Eukaryota</taxon>
        <taxon>Sar</taxon>
        <taxon>Stramenopiles</taxon>
        <taxon>Oomycota</taxon>
        <taxon>Peronosporomycetes</taxon>
        <taxon>Peronosporales</taxon>
        <taxon>Peronosporaceae</taxon>
        <taxon>Phytophthora</taxon>
    </lineage>
</organism>
<gene>
    <name evidence="1" type="ORF">PPTG_01056</name>
</gene>
<dbReference type="RefSeq" id="XP_008890899.1">
    <property type="nucleotide sequence ID" value="XM_008892651.1"/>
</dbReference>
<reference evidence="1 2" key="2">
    <citation type="submission" date="2013-11" db="EMBL/GenBank/DDBJ databases">
        <title>The Genome Sequence of Phytophthora parasitica INRA-310.</title>
        <authorList>
            <consortium name="The Broad Institute Genomics Platform"/>
            <person name="Russ C."/>
            <person name="Tyler B."/>
            <person name="Panabieres F."/>
            <person name="Shan W."/>
            <person name="Tripathy S."/>
            <person name="Grunwald N."/>
            <person name="Machado M."/>
            <person name="Johnson C.S."/>
            <person name="Arredondo F."/>
            <person name="Hong C."/>
            <person name="Coffey M."/>
            <person name="Young S.K."/>
            <person name="Zeng Q."/>
            <person name="Gargeya S."/>
            <person name="Fitzgerald M."/>
            <person name="Abouelleil A."/>
            <person name="Alvarado L."/>
            <person name="Chapman S.B."/>
            <person name="Gainer-Dewar J."/>
            <person name="Goldberg J."/>
            <person name="Griggs A."/>
            <person name="Gujja S."/>
            <person name="Hansen M."/>
            <person name="Howarth C."/>
            <person name="Imamovic A."/>
            <person name="Ireland A."/>
            <person name="Larimer J."/>
            <person name="McCowan C."/>
            <person name="Murphy C."/>
            <person name="Pearson M."/>
            <person name="Poon T.W."/>
            <person name="Priest M."/>
            <person name="Roberts A."/>
            <person name="Saif S."/>
            <person name="Shea T."/>
            <person name="Sykes S."/>
            <person name="Wortman J."/>
            <person name="Nusbaum C."/>
            <person name="Birren B."/>
        </authorList>
    </citation>
    <scope>NUCLEOTIDE SEQUENCE [LARGE SCALE GENOMIC DNA]</scope>
    <source>
        <strain evidence="1 2">INRA-310</strain>
    </source>
</reference>
<dbReference type="PANTHER" id="PTHR33050:SF7">
    <property type="entry name" value="RIBONUCLEASE H"/>
    <property type="match status" value="1"/>
</dbReference>
<dbReference type="InterPro" id="IPR052055">
    <property type="entry name" value="Hepadnavirus_pol/RT"/>
</dbReference>
<reference evidence="2" key="1">
    <citation type="submission" date="2011-12" db="EMBL/GenBank/DDBJ databases">
        <authorList>
            <consortium name="The Broad Institute Genome Sequencing Platform"/>
            <person name="Russ C."/>
            <person name="Tyler B."/>
            <person name="Panabieres F."/>
            <person name="Shan W."/>
            <person name="Tripathy S."/>
            <person name="Grunwald N."/>
            <person name="Machado M."/>
            <person name="Young S.K."/>
            <person name="Zeng Q."/>
            <person name="Gargeya S."/>
            <person name="Fitzgerald M."/>
            <person name="Haas B."/>
            <person name="Abouelleil A."/>
            <person name="Alvarado L."/>
            <person name="Arachchi H.M."/>
            <person name="Berlin A."/>
            <person name="Chapman S.B."/>
            <person name="Gearin G."/>
            <person name="Goldberg J."/>
            <person name="Griggs A."/>
            <person name="Gujja S."/>
            <person name="Hansen M."/>
            <person name="Heiman D."/>
            <person name="Howarth C."/>
            <person name="Larimer J."/>
            <person name="Lui A."/>
            <person name="MacDonald P.J.P."/>
            <person name="McCowen C."/>
            <person name="Montmayeur A."/>
            <person name="Murphy C."/>
            <person name="Neiman D."/>
            <person name="Pearson M."/>
            <person name="Priest M."/>
            <person name="Roberts A."/>
            <person name="Saif S."/>
            <person name="Shea T."/>
            <person name="Sisk P."/>
            <person name="Stolte C."/>
            <person name="Sykes S."/>
            <person name="Wortman J."/>
            <person name="Nusbaum C."/>
            <person name="Birren B."/>
        </authorList>
    </citation>
    <scope>NUCLEOTIDE SEQUENCE [LARGE SCALE GENOMIC DNA]</scope>
    <source>
        <strain evidence="2">INRA-310</strain>
    </source>
</reference>
<dbReference type="Proteomes" id="UP000018817">
    <property type="component" value="Unassembled WGS sequence"/>
</dbReference>
<dbReference type="CDD" id="cd09275">
    <property type="entry name" value="RNase_HI_RT_DIRS1"/>
    <property type="match status" value="1"/>
</dbReference>
<dbReference type="VEuPathDB" id="FungiDB:PPTG_01056"/>
<dbReference type="GeneID" id="20171386"/>
<evidence type="ECO:0000313" key="1">
    <source>
        <dbReference type="EMBL" id="ETN24882.1"/>
    </source>
</evidence>
<dbReference type="AlphaFoldDB" id="W2RHM5"/>
<sequence length="241" mass="27157">MPPEKVSKALVRINSMLDQATTSQQNIRKLLGSLRHVVTCIPSAKPFLQQLSGTRPIDYNIYMDASDFGLCALFPARREYLQVAFNPQERLTISEFRLMGKGDYNINLRELMSAVFASIAWGSCWSGDANDGHRRVRFWIDNTSAIAWNNHCSSRNLEAQRLLRSPALLEVKHLFFVTASHIVGEANTMADAGSRTQVELPTNSRNLSQVWERFCEQVRWWTHLESTTNVTGNNGQPGVSG</sequence>
<accession>W2RHM5</accession>
<protein>
    <submittedName>
        <fullName evidence="1">Uncharacterized protein</fullName>
    </submittedName>
</protein>
<dbReference type="PANTHER" id="PTHR33050">
    <property type="entry name" value="REVERSE TRANSCRIPTASE DOMAIN-CONTAINING PROTEIN"/>
    <property type="match status" value="1"/>
</dbReference>